<keyword evidence="5" id="KW-1185">Reference proteome</keyword>
<dbReference type="PANTHER" id="PTHR31631:SF0">
    <property type="entry name" value="PROTEIN NETWORKED 2D"/>
    <property type="match status" value="1"/>
</dbReference>
<feature type="compositionally biased region" description="Basic and acidic residues" evidence="1">
    <location>
        <begin position="580"/>
        <end position="596"/>
    </location>
</feature>
<feature type="region of interest" description="Disordered" evidence="1">
    <location>
        <begin position="623"/>
        <end position="647"/>
    </location>
</feature>
<evidence type="ECO:0000259" key="2">
    <source>
        <dbReference type="Pfam" id="PF24918"/>
    </source>
</evidence>
<feature type="compositionally biased region" description="Basic and acidic residues" evidence="1">
    <location>
        <begin position="352"/>
        <end position="367"/>
    </location>
</feature>
<name>A0ABR0WTQ7_REHGL</name>
<dbReference type="InterPro" id="IPR056889">
    <property type="entry name" value="NET2A-D/KIP1-like_C"/>
</dbReference>
<reference evidence="4 5" key="1">
    <citation type="journal article" date="2021" name="Comput. Struct. Biotechnol. J.">
        <title>De novo genome assembly of the potent medicinal plant Rehmannia glutinosa using nanopore technology.</title>
        <authorList>
            <person name="Ma L."/>
            <person name="Dong C."/>
            <person name="Song C."/>
            <person name="Wang X."/>
            <person name="Zheng X."/>
            <person name="Niu Y."/>
            <person name="Chen S."/>
            <person name="Feng W."/>
        </authorList>
    </citation>
    <scope>NUCLEOTIDE SEQUENCE [LARGE SCALE GENOMIC DNA]</scope>
    <source>
        <strain evidence="4">DH-2019</strain>
    </source>
</reference>
<dbReference type="EMBL" id="JABTTQ020000008">
    <property type="protein sequence ID" value="KAK6150341.1"/>
    <property type="molecule type" value="Genomic_DNA"/>
</dbReference>
<gene>
    <name evidence="4" type="ORF">DH2020_015273</name>
</gene>
<dbReference type="Pfam" id="PF24918">
    <property type="entry name" value="NET2A_C"/>
    <property type="match status" value="1"/>
</dbReference>
<dbReference type="Pfam" id="PF25014">
    <property type="entry name" value="NET2A"/>
    <property type="match status" value="1"/>
</dbReference>
<comment type="caution">
    <text evidence="4">The sequence shown here is derived from an EMBL/GenBank/DDBJ whole genome shotgun (WGS) entry which is preliminary data.</text>
</comment>
<evidence type="ECO:0000256" key="1">
    <source>
        <dbReference type="SAM" id="MobiDB-lite"/>
    </source>
</evidence>
<evidence type="ECO:0000313" key="5">
    <source>
        <dbReference type="Proteomes" id="UP001318860"/>
    </source>
</evidence>
<feature type="compositionally biased region" description="Basic and acidic residues" evidence="1">
    <location>
        <begin position="57"/>
        <end position="71"/>
    </location>
</feature>
<accession>A0ABR0WTQ7</accession>
<dbReference type="Proteomes" id="UP001318860">
    <property type="component" value="Unassembled WGS sequence"/>
</dbReference>
<feature type="region of interest" description="Disordered" evidence="1">
    <location>
        <begin position="572"/>
        <end position="596"/>
    </location>
</feature>
<organism evidence="4 5">
    <name type="scientific">Rehmannia glutinosa</name>
    <name type="common">Chinese foxglove</name>
    <dbReference type="NCBI Taxonomy" id="99300"/>
    <lineage>
        <taxon>Eukaryota</taxon>
        <taxon>Viridiplantae</taxon>
        <taxon>Streptophyta</taxon>
        <taxon>Embryophyta</taxon>
        <taxon>Tracheophyta</taxon>
        <taxon>Spermatophyta</taxon>
        <taxon>Magnoliopsida</taxon>
        <taxon>eudicotyledons</taxon>
        <taxon>Gunneridae</taxon>
        <taxon>Pentapetalae</taxon>
        <taxon>asterids</taxon>
        <taxon>lamiids</taxon>
        <taxon>Lamiales</taxon>
        <taxon>Orobanchaceae</taxon>
        <taxon>Rehmannieae</taxon>
        <taxon>Rehmannia</taxon>
    </lineage>
</organism>
<feature type="domain" description="NET2A-D/KIP1-like alpha-helical" evidence="3">
    <location>
        <begin position="122"/>
        <end position="351"/>
    </location>
</feature>
<feature type="domain" description="NET2A-D/KIP1-like C-terminal" evidence="2">
    <location>
        <begin position="693"/>
        <end position="769"/>
    </location>
</feature>
<dbReference type="PANTHER" id="PTHR31631">
    <property type="entry name" value="PROTEIN NETWORKED 2D"/>
    <property type="match status" value="1"/>
</dbReference>
<feature type="region of interest" description="Disordered" evidence="1">
    <location>
        <begin position="1"/>
        <end position="71"/>
    </location>
</feature>
<dbReference type="InterPro" id="IPR056888">
    <property type="entry name" value="NET2A-D/KIP1-like_dom"/>
</dbReference>
<feature type="compositionally biased region" description="Basic and acidic residues" evidence="1">
    <location>
        <begin position="390"/>
        <end position="400"/>
    </location>
</feature>
<evidence type="ECO:0000313" key="4">
    <source>
        <dbReference type="EMBL" id="KAK6150341.1"/>
    </source>
</evidence>
<sequence length="811" mass="93737">MSEEEDCPSPNIPRNIQIPEMNMANVPQVPKAPKKDLKSIITKASKQFQGQKSTKPQKSEKTEVKSGLTKEEALEEINKMQKDILALQTVKEFVKSSYESGLAKYWGIENQIMELQQKVSKLQDEFNMDSVIEDDEARTLMAEAALRSCQETLAMLQEKQEKATREAKEEYKRIEVACQRLQSLRQWYLQNRADDKTTEDEEGESKIPSNEVADLIQESKGIEILPENTKESLDLSSVANLTVTQLAEKIDQLVNKVIGLETAVSSQTVLVNTLRTETDDLNSQIRNLEEEKENMIDNTQNLSTRVKEMEGKLNKIQDLNKNVESQSSNLETNFAEARSNLDHLSEKLSSVKPDKEIEKTDSSRQEDTSLSADNSQEEIKDQTDVPSLDESIKSSKTDDTEYVKEVDIDIQVSDQSVSTQGEVNESIVKSGTLLEEKRKEEVFKDHRSYDRVNREEEEKAENDDLNWQQMLLSGMEDREKILLTEYTTILRNYKDMKKKLGEKEKKEKDSQFDITLQMRELKKAITKRDEEIQYLRDVKEDTARLSSSDRDVKSETRNEDLDLDSTKTLRTFRQKRRRRNQVDFHRSNSVHLESRRQAADGYRCDTRREPRFLVKIQHRIPSGTEIQDRGSRSTGRNIETPRKKKTRREFYDADKIGGPADLQALERDTERTNGVVRAKRVPQRRAKTEIRVSGIQEEITKALREGVEEDEIRFSSHQAAKFQGEILNMKQENNKVREELQAGFDHVRMLQLQIEKTIRILNEEFGISADQPESRPRVPKKQKHSIFSCMHPNRRYQVLRTGIRLSSHSSS</sequence>
<feature type="compositionally biased region" description="Polar residues" evidence="1">
    <location>
        <begin position="42"/>
        <end position="56"/>
    </location>
</feature>
<proteinExistence type="predicted"/>
<protein>
    <submittedName>
        <fullName evidence="4">Uncharacterized protein</fullName>
    </submittedName>
</protein>
<evidence type="ECO:0000259" key="3">
    <source>
        <dbReference type="Pfam" id="PF25014"/>
    </source>
</evidence>
<feature type="region of interest" description="Disordered" evidence="1">
    <location>
        <begin position="345"/>
        <end position="400"/>
    </location>
</feature>